<proteinExistence type="predicted"/>
<gene>
    <name evidence="3" type="ORF">OEZ85_001244</name>
</gene>
<keyword evidence="2" id="KW-0732">Signal</keyword>
<protein>
    <submittedName>
        <fullName evidence="3">Uncharacterized protein</fullName>
    </submittedName>
</protein>
<organism evidence="3 4">
    <name type="scientific">Tetradesmus obliquus</name>
    <name type="common">Green alga</name>
    <name type="synonym">Acutodesmus obliquus</name>
    <dbReference type="NCBI Taxonomy" id="3088"/>
    <lineage>
        <taxon>Eukaryota</taxon>
        <taxon>Viridiplantae</taxon>
        <taxon>Chlorophyta</taxon>
        <taxon>core chlorophytes</taxon>
        <taxon>Chlorophyceae</taxon>
        <taxon>CS clade</taxon>
        <taxon>Sphaeropleales</taxon>
        <taxon>Scenedesmaceae</taxon>
        <taxon>Tetradesmus</taxon>
    </lineage>
</organism>
<name>A0ABY8UNM4_TETOB</name>
<accession>A0ABY8UNM4</accession>
<evidence type="ECO:0000256" key="1">
    <source>
        <dbReference type="SAM" id="MobiDB-lite"/>
    </source>
</evidence>
<evidence type="ECO:0000313" key="3">
    <source>
        <dbReference type="EMBL" id="WIA22857.1"/>
    </source>
</evidence>
<feature type="compositionally biased region" description="Basic and acidic residues" evidence="1">
    <location>
        <begin position="43"/>
        <end position="55"/>
    </location>
</feature>
<feature type="compositionally biased region" description="Basic and acidic residues" evidence="1">
    <location>
        <begin position="25"/>
        <end position="34"/>
    </location>
</feature>
<keyword evidence="4" id="KW-1185">Reference proteome</keyword>
<dbReference type="Proteomes" id="UP001244341">
    <property type="component" value="Chromosome 15b"/>
</dbReference>
<sequence length="136" mass="14720">MATFRQILVLLAIAALAISGLQHSDATRGPEKSKPGKGRGPPAKHDKDKDCERSPTCEQLQSTTNSALNKVIWPNSANIALSGTPPPEFSVDVRGRIVPVGNFKTNFGALEYFYRLAGPLDFNDTQTNRVAAVTLR</sequence>
<reference evidence="3 4" key="1">
    <citation type="submission" date="2023-05" db="EMBL/GenBank/DDBJ databases">
        <title>A 100% complete, gapless, phased diploid assembly of the Scenedesmus obliquus UTEX 3031 genome.</title>
        <authorList>
            <person name="Biondi T.C."/>
            <person name="Hanschen E.R."/>
            <person name="Kwon T."/>
            <person name="Eng W."/>
            <person name="Kruse C.P.S."/>
            <person name="Koehler S.I."/>
            <person name="Kunde Y."/>
            <person name="Gleasner C.D."/>
            <person name="You Mak K.T."/>
            <person name="Polle J."/>
            <person name="Hovde B.T."/>
            <person name="Starkenburg S.R."/>
        </authorList>
    </citation>
    <scope>NUCLEOTIDE SEQUENCE [LARGE SCALE GENOMIC DNA]</scope>
    <source>
        <strain evidence="3 4">DOE0152z</strain>
    </source>
</reference>
<evidence type="ECO:0000313" key="4">
    <source>
        <dbReference type="Proteomes" id="UP001244341"/>
    </source>
</evidence>
<feature type="signal peptide" evidence="2">
    <location>
        <begin position="1"/>
        <end position="26"/>
    </location>
</feature>
<dbReference type="EMBL" id="CP126222">
    <property type="protein sequence ID" value="WIA22857.1"/>
    <property type="molecule type" value="Genomic_DNA"/>
</dbReference>
<evidence type="ECO:0000256" key="2">
    <source>
        <dbReference type="SAM" id="SignalP"/>
    </source>
</evidence>
<feature type="region of interest" description="Disordered" evidence="1">
    <location>
        <begin position="24"/>
        <end position="60"/>
    </location>
</feature>
<feature type="chain" id="PRO_5045741030" evidence="2">
    <location>
        <begin position="27"/>
        <end position="136"/>
    </location>
</feature>